<reference evidence="2" key="1">
    <citation type="submission" date="2023-03" db="EMBL/GenBank/DDBJ databases">
        <authorList>
            <person name="Steffen K."/>
            <person name="Cardenas P."/>
        </authorList>
    </citation>
    <scope>NUCLEOTIDE SEQUENCE</scope>
</reference>
<dbReference type="GO" id="GO:0005509">
    <property type="term" value="F:calcium ion binding"/>
    <property type="evidence" value="ECO:0007669"/>
    <property type="project" value="InterPro"/>
</dbReference>
<dbReference type="Proteomes" id="UP001174909">
    <property type="component" value="Unassembled WGS sequence"/>
</dbReference>
<dbReference type="Gene3D" id="1.10.238.10">
    <property type="entry name" value="EF-hand"/>
    <property type="match status" value="1"/>
</dbReference>
<dbReference type="InterPro" id="IPR002048">
    <property type="entry name" value="EF_hand_dom"/>
</dbReference>
<evidence type="ECO:0000313" key="2">
    <source>
        <dbReference type="EMBL" id="CAI8046783.1"/>
    </source>
</evidence>
<dbReference type="EMBL" id="CASHTH010003591">
    <property type="protein sequence ID" value="CAI8046783.1"/>
    <property type="molecule type" value="Genomic_DNA"/>
</dbReference>
<evidence type="ECO:0000259" key="1">
    <source>
        <dbReference type="PROSITE" id="PS50222"/>
    </source>
</evidence>
<feature type="domain" description="EF-hand" evidence="1">
    <location>
        <begin position="70"/>
        <end position="105"/>
    </location>
</feature>
<organism evidence="2 3">
    <name type="scientific">Geodia barretti</name>
    <name type="common">Barrett's horny sponge</name>
    <dbReference type="NCBI Taxonomy" id="519541"/>
    <lineage>
        <taxon>Eukaryota</taxon>
        <taxon>Metazoa</taxon>
        <taxon>Porifera</taxon>
        <taxon>Demospongiae</taxon>
        <taxon>Heteroscleromorpha</taxon>
        <taxon>Tetractinellida</taxon>
        <taxon>Astrophorina</taxon>
        <taxon>Geodiidae</taxon>
        <taxon>Geodia</taxon>
    </lineage>
</organism>
<protein>
    <submittedName>
        <fullName evidence="2">Calmodulin</fullName>
    </submittedName>
</protein>
<gene>
    <name evidence="2" type="ORF">GBAR_LOCUS25867</name>
</gene>
<sequence>MWQLVLLGWMNESLMKHFVSSAALVAAITEALLKLTPSSSLFSNTYPTGHSVTKEQLLEVVAPALGTNWPGDEDVKRAFRVFDSEGLGFIKVTLLKRFLVQSQLGVDDAILEQLIREHCHIDGDDLINYEEFISSVQNNSLQPTC</sequence>
<accession>A0AA35TF21</accession>
<name>A0AA35TF21_GEOBA</name>
<evidence type="ECO:0000313" key="3">
    <source>
        <dbReference type="Proteomes" id="UP001174909"/>
    </source>
</evidence>
<dbReference type="CDD" id="cd00051">
    <property type="entry name" value="EFh"/>
    <property type="match status" value="1"/>
</dbReference>
<dbReference type="PROSITE" id="PS50222">
    <property type="entry name" value="EF_HAND_2"/>
    <property type="match status" value="1"/>
</dbReference>
<dbReference type="SUPFAM" id="SSF47473">
    <property type="entry name" value="EF-hand"/>
    <property type="match status" value="1"/>
</dbReference>
<dbReference type="AlphaFoldDB" id="A0AA35TF21"/>
<proteinExistence type="predicted"/>
<comment type="caution">
    <text evidence="2">The sequence shown here is derived from an EMBL/GenBank/DDBJ whole genome shotgun (WGS) entry which is preliminary data.</text>
</comment>
<dbReference type="InterPro" id="IPR011992">
    <property type="entry name" value="EF-hand-dom_pair"/>
</dbReference>
<keyword evidence="3" id="KW-1185">Reference proteome</keyword>